<sequence length="186" mass="20490">MNITTKIQPTPSHSSAESIAAGQRELASDKHRTANKPFLHSHHPYLKPEPEAQSRRLALLEEINRTLHVDPVLPVELFDKTFPRNPRDLNSPILPQLLALVDLDLGPPDPNYDFSKTKLGRQEKAVLAAREANKVPVRNHPEVPSEAIRKKHRKKKRARPGKGVGDQISGEAGDAEDNVAGAGNIA</sequence>
<keyword evidence="3" id="KW-1185">Reference proteome</keyword>
<dbReference type="KEGG" id="ffu:CLAFUR5_13217"/>
<gene>
    <name evidence="2" type="ORF">CLAFUR5_13217</name>
</gene>
<dbReference type="RefSeq" id="XP_047768361.1">
    <property type="nucleotide sequence ID" value="XM_047912365.1"/>
</dbReference>
<evidence type="ECO:0000313" key="2">
    <source>
        <dbReference type="EMBL" id="UJO23995.1"/>
    </source>
</evidence>
<evidence type="ECO:0000313" key="3">
    <source>
        <dbReference type="Proteomes" id="UP000756132"/>
    </source>
</evidence>
<dbReference type="AlphaFoldDB" id="A0A9Q8UVK1"/>
<protein>
    <submittedName>
        <fullName evidence="2">Uncharacterized protein</fullName>
    </submittedName>
</protein>
<proteinExistence type="predicted"/>
<feature type="region of interest" description="Disordered" evidence="1">
    <location>
        <begin position="1"/>
        <end position="48"/>
    </location>
</feature>
<feature type="compositionally biased region" description="Polar residues" evidence="1">
    <location>
        <begin position="1"/>
        <end position="17"/>
    </location>
</feature>
<dbReference type="EMBL" id="CP090173">
    <property type="protein sequence ID" value="UJO23995.1"/>
    <property type="molecule type" value="Genomic_DNA"/>
</dbReference>
<organism evidence="2 3">
    <name type="scientific">Passalora fulva</name>
    <name type="common">Tomato leaf mold</name>
    <name type="synonym">Cladosporium fulvum</name>
    <dbReference type="NCBI Taxonomy" id="5499"/>
    <lineage>
        <taxon>Eukaryota</taxon>
        <taxon>Fungi</taxon>
        <taxon>Dikarya</taxon>
        <taxon>Ascomycota</taxon>
        <taxon>Pezizomycotina</taxon>
        <taxon>Dothideomycetes</taxon>
        <taxon>Dothideomycetidae</taxon>
        <taxon>Mycosphaerellales</taxon>
        <taxon>Mycosphaerellaceae</taxon>
        <taxon>Fulvia</taxon>
    </lineage>
</organism>
<evidence type="ECO:0000256" key="1">
    <source>
        <dbReference type="SAM" id="MobiDB-lite"/>
    </source>
</evidence>
<feature type="region of interest" description="Disordered" evidence="1">
    <location>
        <begin position="137"/>
        <end position="186"/>
    </location>
</feature>
<dbReference type="Proteomes" id="UP000756132">
    <property type="component" value="Chromosome 11"/>
</dbReference>
<accession>A0A9Q8UVK1</accession>
<reference evidence="2" key="2">
    <citation type="journal article" date="2022" name="Microb. Genom.">
        <title>A chromosome-scale genome assembly of the tomato pathogen Cladosporium fulvum reveals a compartmentalized genome architecture and the presence of a dispensable chromosome.</title>
        <authorList>
            <person name="Zaccaron A.Z."/>
            <person name="Chen L.H."/>
            <person name="Samaras A."/>
            <person name="Stergiopoulos I."/>
        </authorList>
    </citation>
    <scope>NUCLEOTIDE SEQUENCE</scope>
    <source>
        <strain evidence="2">Race5_Kim</strain>
    </source>
</reference>
<dbReference type="GeneID" id="71993095"/>
<reference evidence="2" key="1">
    <citation type="submission" date="2021-12" db="EMBL/GenBank/DDBJ databases">
        <authorList>
            <person name="Zaccaron A."/>
            <person name="Stergiopoulos I."/>
        </authorList>
    </citation>
    <scope>NUCLEOTIDE SEQUENCE</scope>
    <source>
        <strain evidence="2">Race5_Kim</strain>
    </source>
</reference>
<feature type="compositionally biased region" description="Basic residues" evidence="1">
    <location>
        <begin position="149"/>
        <end position="160"/>
    </location>
</feature>
<name>A0A9Q8UVK1_PASFU</name>